<feature type="region of interest" description="Disordered" evidence="1">
    <location>
        <begin position="289"/>
        <end position="320"/>
    </location>
</feature>
<feature type="compositionally biased region" description="Acidic residues" evidence="1">
    <location>
        <begin position="289"/>
        <end position="313"/>
    </location>
</feature>
<accession>A0AAE0C2G5</accession>
<comment type="caution">
    <text evidence="2">The sequence shown here is derived from an EMBL/GenBank/DDBJ whole genome shotgun (WGS) entry which is preliminary data.</text>
</comment>
<proteinExistence type="predicted"/>
<name>A0AAE0C2G5_9CHLO</name>
<dbReference type="Proteomes" id="UP001190700">
    <property type="component" value="Unassembled WGS sequence"/>
</dbReference>
<evidence type="ECO:0000313" key="3">
    <source>
        <dbReference type="Proteomes" id="UP001190700"/>
    </source>
</evidence>
<protein>
    <submittedName>
        <fullName evidence="2">Uncharacterized protein</fullName>
    </submittedName>
</protein>
<evidence type="ECO:0000313" key="2">
    <source>
        <dbReference type="EMBL" id="KAK3246102.1"/>
    </source>
</evidence>
<reference evidence="2 3" key="1">
    <citation type="journal article" date="2015" name="Genome Biol. Evol.">
        <title>Comparative Genomics of a Bacterivorous Green Alga Reveals Evolutionary Causalities and Consequences of Phago-Mixotrophic Mode of Nutrition.</title>
        <authorList>
            <person name="Burns J.A."/>
            <person name="Paasch A."/>
            <person name="Narechania A."/>
            <person name="Kim E."/>
        </authorList>
    </citation>
    <scope>NUCLEOTIDE SEQUENCE [LARGE SCALE GENOMIC DNA]</scope>
    <source>
        <strain evidence="2 3">PLY_AMNH</strain>
    </source>
</reference>
<keyword evidence="3" id="KW-1185">Reference proteome</keyword>
<dbReference type="EMBL" id="LGRX02030095">
    <property type="protein sequence ID" value="KAK3246102.1"/>
    <property type="molecule type" value="Genomic_DNA"/>
</dbReference>
<organism evidence="2 3">
    <name type="scientific">Cymbomonas tetramitiformis</name>
    <dbReference type="NCBI Taxonomy" id="36881"/>
    <lineage>
        <taxon>Eukaryota</taxon>
        <taxon>Viridiplantae</taxon>
        <taxon>Chlorophyta</taxon>
        <taxon>Pyramimonadophyceae</taxon>
        <taxon>Pyramimonadales</taxon>
        <taxon>Pyramimonadaceae</taxon>
        <taxon>Cymbomonas</taxon>
    </lineage>
</organism>
<sequence>MVDDIKNEDVLEENLPRVVVKFVSDKASSLGMQNLALQKAILSGDSAWLEGYEHLRYMLIFFVFDGVNDDLGDLDDEDEDEEVHGYKMFANKILRDIYVENQRRNASLNNAYVNTSSKNGMQLAKKLQIEQQNLMDKHLGATGNSLDCETCIDLSYAPTSANDMHKIMTSFLTANHVPTDFQRRTDHDIYFSTLFPSDTTHAEMIARYERSYPDIDWHSLLVSTDGGASFSWNLKPPFVIRINASDFTSVVWERIVQPSFAAYASSGMADAGTERSEDGPEEVRSFIDEEAEESADGGVDSEIEEEAESELEEAGSVREMSADEELMRQHVQMEMDDAASDQSEADIEDGLEDFSVHYMGKRAREIAAREMRRSSKQPRRAPGMTLQRAPATGAMPISYGIFDPEGLIGEFQKKQRELGILCARSGLYVARVVMDLYWARFRDEVRDRPKAEVDELYGERLRSLLRNLFMCVICPRVSGLRHILPMPDSLARGLKPFMNALDDARNRQEAHARTLQIPDLPYTHAELSVGMNYVADFWAYLDKAVRVECLHYMGFMLHLCYTSVYATPFEEYERLPHVWMSGLHSVGKSFVVNNVSYVSLPDEMVERLNRETNGAAYISEMTNTEQLKTYKVKLFLETPMLSMGISRHSKETDANAKLKAEMTGDEIGLNRSFRNEQTNKHELEKINPKVRELLVFVMNQPLQEVEPSLQSRGLDMMPARLNRVRVNLSSHSHQEPLCRPFGHVYPLSHTDQDERLERETVLRTRTWSTKEFDSYGDSDYACEKNVRHRQFYIGVLYQAAVRIKLCHGVDMLEVQGRRQVFSKALQQIPLVTPDKMSRRLSDISSLAYTLTVHTAVWRAFASADSPLRGQREFDASMLLEVDKNAICSSSIALFAFSAVAKCLINEPMRMMLFYARYALLEVQEHERVHPARETSPIDMATDDYVEDTDYFVIGSTMAPKTAAPARGASKADISVQDHFVRDMIRFYETPENARRYGKDTLTIGYAKTLLEEFVDTKLFCLRDCVDSGKVYRALCVNKKHVRLQGCTTRGARIDDDGLVVSEIVKGVFDANTRCQRVLLCEAARFVDPETKEEFCVPQLPQHVDVPAHAEICEVVASEGASSSHQELRGQEYVGVTDSSLLCRNDRSCTCFRSVRPKYPDGIPTTGPLEDVAFERRMLAMRLLSKIPKSRDDPLYAEYTRLLRLHHPTLCTRTAQVRKVDSPERVYPLSDLERIVCSSIESSDRDDGSQETEWRGCLL</sequence>
<dbReference type="AlphaFoldDB" id="A0AAE0C2G5"/>
<gene>
    <name evidence="2" type="ORF">CYMTET_44323</name>
</gene>
<evidence type="ECO:0000256" key="1">
    <source>
        <dbReference type="SAM" id="MobiDB-lite"/>
    </source>
</evidence>